<dbReference type="AlphaFoldDB" id="A0A942DXC3"/>
<sequence length="361" mass="37205">MFAAVVLPLAIAACSQSTDMDGGMNSMAMPARHYGYSAADRECLMRAMFFEADRSSRDGLVAVGTVVMNRLRSGEWGDTICQVVGAPGQFAPGVLTREMNSQELPDVAEAADAVLKGERHSKVKNAMFFHTAGLKFPYRNMHYTLVAGGNAFYEKRNRQGDPVVLPPEKPRFEPAVMVAEADVGQKGDRLAGTRGPLPASDAAAAAAAAKAGTQIAAADNVAAPIPAAISAPKVEQGPEEQQPVTVMAIDGPTPSTGISSSPFDAVAGIVLPETTNAIPFPSASRPAHVEPLPAASGEMLVAAATTGLRGGIQAAAPAETPVGQALAPEPASMAAFEVDAEDASAIGALLLAQERTALGFE</sequence>
<dbReference type="GO" id="GO:0016787">
    <property type="term" value="F:hydrolase activity"/>
    <property type="evidence" value="ECO:0007669"/>
    <property type="project" value="UniProtKB-KW"/>
</dbReference>
<dbReference type="EMBL" id="JAGWCR010000004">
    <property type="protein sequence ID" value="MBS3649018.1"/>
    <property type="molecule type" value="Genomic_DNA"/>
</dbReference>
<keyword evidence="2" id="KW-0378">Hydrolase</keyword>
<keyword evidence="3" id="KW-1185">Reference proteome</keyword>
<comment type="caution">
    <text evidence="2">The sequence shown here is derived from an EMBL/GenBank/DDBJ whole genome shotgun (WGS) entry which is preliminary data.</text>
</comment>
<accession>A0A942DXC3</accession>
<evidence type="ECO:0000259" key="1">
    <source>
        <dbReference type="Pfam" id="PF07486"/>
    </source>
</evidence>
<dbReference type="InterPro" id="IPR042047">
    <property type="entry name" value="SleB_dom1"/>
</dbReference>
<evidence type="ECO:0000313" key="3">
    <source>
        <dbReference type="Proteomes" id="UP000680348"/>
    </source>
</evidence>
<dbReference type="InterPro" id="IPR011105">
    <property type="entry name" value="Cell_wall_hydrolase_SleB"/>
</dbReference>
<protein>
    <submittedName>
        <fullName evidence="2">Cell wall hydrolase</fullName>
    </submittedName>
</protein>
<reference evidence="2" key="1">
    <citation type="submission" date="2021-04" db="EMBL/GenBank/DDBJ databases">
        <title>Pseudaminobacter soli sp. nov., isolated from paddy soil contaminated by heavy metals.</title>
        <authorList>
            <person name="Zhang K."/>
        </authorList>
    </citation>
    <scope>NUCLEOTIDE SEQUENCE</scope>
    <source>
        <strain evidence="2">19-2017</strain>
    </source>
</reference>
<name>A0A942DXC3_9HYPH</name>
<proteinExistence type="predicted"/>
<feature type="domain" description="Cell wall hydrolase SleB" evidence="1">
    <location>
        <begin position="56"/>
        <end position="153"/>
    </location>
</feature>
<organism evidence="2 3">
    <name type="scientific">Pseudaminobacter soli</name>
    <name type="common">ex Zhang et al. 2022</name>
    <dbReference type="NCBI Taxonomy" id="2831468"/>
    <lineage>
        <taxon>Bacteria</taxon>
        <taxon>Pseudomonadati</taxon>
        <taxon>Pseudomonadota</taxon>
        <taxon>Alphaproteobacteria</taxon>
        <taxon>Hyphomicrobiales</taxon>
        <taxon>Phyllobacteriaceae</taxon>
        <taxon>Pseudaminobacter</taxon>
    </lineage>
</organism>
<dbReference type="Gene3D" id="1.10.10.2520">
    <property type="entry name" value="Cell wall hydrolase SleB, domain 1"/>
    <property type="match status" value="1"/>
</dbReference>
<dbReference type="Proteomes" id="UP000680348">
    <property type="component" value="Unassembled WGS sequence"/>
</dbReference>
<dbReference type="Pfam" id="PF07486">
    <property type="entry name" value="Hydrolase_2"/>
    <property type="match status" value="1"/>
</dbReference>
<gene>
    <name evidence="2" type="ORF">KEU06_10400</name>
</gene>
<evidence type="ECO:0000313" key="2">
    <source>
        <dbReference type="EMBL" id="MBS3649018.1"/>
    </source>
</evidence>